<organism evidence="3 4">
    <name type="scientific">Plesiocystis pacifica SIR-1</name>
    <dbReference type="NCBI Taxonomy" id="391625"/>
    <lineage>
        <taxon>Bacteria</taxon>
        <taxon>Pseudomonadati</taxon>
        <taxon>Myxococcota</taxon>
        <taxon>Polyangia</taxon>
        <taxon>Nannocystales</taxon>
        <taxon>Nannocystaceae</taxon>
        <taxon>Plesiocystis</taxon>
    </lineage>
</organism>
<proteinExistence type="predicted"/>
<feature type="region of interest" description="Disordered" evidence="2">
    <location>
        <begin position="1"/>
        <end position="20"/>
    </location>
</feature>
<dbReference type="OrthoDB" id="217645at2"/>
<feature type="region of interest" description="Disordered" evidence="2">
    <location>
        <begin position="46"/>
        <end position="70"/>
    </location>
</feature>
<protein>
    <submittedName>
        <fullName evidence="3">Uncharacterized protein</fullName>
    </submittedName>
</protein>
<keyword evidence="4" id="KW-1185">Reference proteome</keyword>
<keyword evidence="1" id="KW-0378">Hydrolase</keyword>
<dbReference type="Gene3D" id="1.20.1440.110">
    <property type="entry name" value="acylaminoacyl peptidase"/>
    <property type="match status" value="1"/>
</dbReference>
<comment type="caution">
    <text evidence="3">The sequence shown here is derived from an EMBL/GenBank/DDBJ whole genome shotgun (WGS) entry which is preliminary data.</text>
</comment>
<evidence type="ECO:0000313" key="3">
    <source>
        <dbReference type="EMBL" id="EDM79804.1"/>
    </source>
</evidence>
<evidence type="ECO:0000313" key="4">
    <source>
        <dbReference type="Proteomes" id="UP000005801"/>
    </source>
</evidence>
<dbReference type="InterPro" id="IPR029058">
    <property type="entry name" value="AB_hydrolase_fold"/>
</dbReference>
<dbReference type="STRING" id="391625.PPSIR1_31933"/>
<accession>A6G2V4</accession>
<dbReference type="GO" id="GO:0016787">
    <property type="term" value="F:hydrolase activity"/>
    <property type="evidence" value="ECO:0007669"/>
    <property type="project" value="UniProtKB-KW"/>
</dbReference>
<feature type="compositionally biased region" description="Acidic residues" evidence="2">
    <location>
        <begin position="50"/>
        <end position="68"/>
    </location>
</feature>
<dbReference type="eggNOG" id="COG1073">
    <property type="taxonomic scope" value="Bacteria"/>
</dbReference>
<dbReference type="RefSeq" id="WP_006971053.1">
    <property type="nucleotide sequence ID" value="NZ_ABCS01000016.1"/>
</dbReference>
<dbReference type="PANTHER" id="PTHR22946:SF12">
    <property type="entry name" value="CONIDIAL PIGMENT BIOSYNTHESIS PROTEIN AYG1 (AFU_ORTHOLOGUE AFUA_2G17550)"/>
    <property type="match status" value="1"/>
</dbReference>
<dbReference type="PANTHER" id="PTHR22946">
    <property type="entry name" value="DIENELACTONE HYDROLASE DOMAIN-CONTAINING PROTEIN-RELATED"/>
    <property type="match status" value="1"/>
</dbReference>
<evidence type="ECO:0000256" key="2">
    <source>
        <dbReference type="SAM" id="MobiDB-lite"/>
    </source>
</evidence>
<gene>
    <name evidence="3" type="ORF">PPSIR1_31933</name>
</gene>
<dbReference type="InterPro" id="IPR010520">
    <property type="entry name" value="FrsA-like"/>
</dbReference>
<dbReference type="Proteomes" id="UP000005801">
    <property type="component" value="Unassembled WGS sequence"/>
</dbReference>
<dbReference type="Pfam" id="PF06500">
    <property type="entry name" value="FrsA-like"/>
    <property type="match status" value="1"/>
</dbReference>
<evidence type="ECO:0000256" key="1">
    <source>
        <dbReference type="ARBA" id="ARBA00022801"/>
    </source>
</evidence>
<dbReference type="AlphaFoldDB" id="A6G2V4"/>
<dbReference type="SUPFAM" id="SSF53474">
    <property type="entry name" value="alpha/beta-Hydrolases"/>
    <property type="match status" value="1"/>
</dbReference>
<dbReference type="InterPro" id="IPR050261">
    <property type="entry name" value="FrsA_esterase"/>
</dbReference>
<dbReference type="Gene3D" id="3.40.50.1820">
    <property type="entry name" value="alpha/beta hydrolase"/>
    <property type="match status" value="1"/>
</dbReference>
<reference evidence="3 4" key="1">
    <citation type="submission" date="2007-06" db="EMBL/GenBank/DDBJ databases">
        <authorList>
            <person name="Shimkets L."/>
            <person name="Ferriera S."/>
            <person name="Johnson J."/>
            <person name="Kravitz S."/>
            <person name="Beeson K."/>
            <person name="Sutton G."/>
            <person name="Rogers Y.-H."/>
            <person name="Friedman R."/>
            <person name="Frazier M."/>
            <person name="Venter J.C."/>
        </authorList>
    </citation>
    <scope>NUCLEOTIDE SEQUENCE [LARGE SCALE GENOMIC DNA]</scope>
    <source>
        <strain evidence="3 4">SIR-1</strain>
    </source>
</reference>
<dbReference type="EMBL" id="ABCS01000016">
    <property type="protein sequence ID" value="EDM79804.1"/>
    <property type="molecule type" value="Genomic_DNA"/>
</dbReference>
<name>A6G2V4_9BACT</name>
<sequence>MNIVNSREITPDPNTLREPRPRRVAGLLGCALWALTALGCQGGPATADGGGDETGCDPDAGDAGDEGEAAGGNWWELELGDPILDQVALFYLGHAWDQSADVAEVLETLGRIDGTDDTSWPHEWQLTAERLDALAGASEAEGHALSAADAYLRAATYYRAALHRHGDPTDPEVPVLAERAVERFEKYLELSDSPCESVTFPYEDTTLPAYFCRADTGGEPAPVLLFQEGRDAWAEDGKFVADAALRRGYHVLMFDGPGMGKVLRLQGLPFRHDWEAVVSPAVDFVEQQPEVDPDRIGYIALSMGGFLGTRAAAFEPRLSLLVVNPGVLRWNEIYEGFFAEIDPDLPGLVDTDEEAFNAAIEELMEHSELIRWGVIDSMWHHGVDTPAALIHEVRKFSLTGQESMITAKVLVVDAEAETWGQSPELFEALPGDKDYLLFTASEAAQFHVQPGASGVATHRVFDWIDSNI</sequence>